<keyword evidence="2" id="KW-1185">Reference proteome</keyword>
<evidence type="ECO:0000313" key="1">
    <source>
        <dbReference type="EMBL" id="KAK4328500.1"/>
    </source>
</evidence>
<protein>
    <submittedName>
        <fullName evidence="1">Uncharacterized protein</fullName>
    </submittedName>
</protein>
<proteinExistence type="predicted"/>
<comment type="caution">
    <text evidence="1">The sequence shown here is derived from an EMBL/GenBank/DDBJ whole genome shotgun (WGS) entry which is preliminary data.</text>
</comment>
<dbReference type="EMBL" id="JAWZYT010000073">
    <property type="protein sequence ID" value="KAK4328500.1"/>
    <property type="molecule type" value="Genomic_DNA"/>
</dbReference>
<name>A0AAE1QKS2_9EUCA</name>
<accession>A0AAE1QKS2</accession>
<evidence type="ECO:0000313" key="2">
    <source>
        <dbReference type="Proteomes" id="UP001292094"/>
    </source>
</evidence>
<sequence>MVRSEDRMRLGSATEAKVPLNQNVLPLVLSVPFPTCLFDPPMLLPAHFQPHLSCPSLRLLAVYSCMSQSCHLRSLHPFSASPIPSYMALLSININIQESQPTVMSDDDTIDSY</sequence>
<dbReference type="Proteomes" id="UP001292094">
    <property type="component" value="Unassembled WGS sequence"/>
</dbReference>
<dbReference type="AlphaFoldDB" id="A0AAE1QKS2"/>
<reference evidence="1" key="1">
    <citation type="submission" date="2023-11" db="EMBL/GenBank/DDBJ databases">
        <title>Genome assemblies of two species of porcelain crab, Petrolisthes cinctipes and Petrolisthes manimaculis (Anomura: Porcellanidae).</title>
        <authorList>
            <person name="Angst P."/>
        </authorList>
    </citation>
    <scope>NUCLEOTIDE SEQUENCE</scope>
    <source>
        <strain evidence="1">PB745_02</strain>
        <tissue evidence="1">Gill</tissue>
    </source>
</reference>
<organism evidence="1 2">
    <name type="scientific">Petrolisthes manimaculis</name>
    <dbReference type="NCBI Taxonomy" id="1843537"/>
    <lineage>
        <taxon>Eukaryota</taxon>
        <taxon>Metazoa</taxon>
        <taxon>Ecdysozoa</taxon>
        <taxon>Arthropoda</taxon>
        <taxon>Crustacea</taxon>
        <taxon>Multicrustacea</taxon>
        <taxon>Malacostraca</taxon>
        <taxon>Eumalacostraca</taxon>
        <taxon>Eucarida</taxon>
        <taxon>Decapoda</taxon>
        <taxon>Pleocyemata</taxon>
        <taxon>Anomura</taxon>
        <taxon>Galatheoidea</taxon>
        <taxon>Porcellanidae</taxon>
        <taxon>Petrolisthes</taxon>
    </lineage>
</organism>
<gene>
    <name evidence="1" type="ORF">Pmani_001099</name>
</gene>